<feature type="region of interest" description="Disordered" evidence="1">
    <location>
        <begin position="414"/>
        <end position="439"/>
    </location>
</feature>
<feature type="compositionally biased region" description="Basic and acidic residues" evidence="1">
    <location>
        <begin position="569"/>
        <end position="585"/>
    </location>
</feature>
<evidence type="ECO:0000259" key="2">
    <source>
        <dbReference type="Pfam" id="PF20233"/>
    </source>
</evidence>
<proteinExistence type="predicted"/>
<dbReference type="InterPro" id="IPR046497">
    <property type="entry name" value="DUF6590"/>
</dbReference>
<comment type="caution">
    <text evidence="3">The sequence shown here is derived from an EMBL/GenBank/DDBJ whole genome shotgun (WGS) entry which is preliminary data.</text>
</comment>
<feature type="compositionally biased region" description="Polar residues" evidence="1">
    <location>
        <begin position="236"/>
        <end position="249"/>
    </location>
</feature>
<feature type="compositionally biased region" description="Basic and acidic residues" evidence="1">
    <location>
        <begin position="226"/>
        <end position="235"/>
    </location>
</feature>
<feature type="domain" description="DUF6590" evidence="2">
    <location>
        <begin position="29"/>
        <end position="132"/>
    </location>
</feature>
<sequence>MSSVAPAPGSFPPGTIFFHPIAKPGSNGETKFCRKVVVDVRDDSLICLPVTTNGGHATTKLDRARQSQHSIIYTGIKPPNPAWRERHLRKAAIQATIDKSPKVLNQLSRIDYGTEVVVECTDELSHLGRVNSVDTLDKEWKKVRRAQKAAAPEAESAQSHSSSALTGPEPESDAQERASQRAVARPDSPPPCVRAEQSVATLKPKEVMVKDGSSSNEASKPPRTARLRDAPERKSVSTSSAQDHNFSPDSSVAAGIFAEAVEAAVLRLMAATESSKQKTASVEEVIRQTGIHSQINSPYNVFQVKPMFNGPPPPYDVMDFEERCRTPISQRRAEEPGRTAGHSSSETPPPSIPPPAPMPPSSGMQSPEQDGYEESDATEDTSEDEPEYEEQPTNLHMAARRAQWQQALNTYLKPHQIGTGRGPPSSRAESSRSASQRQVKKRKDTLFLFLDCNRQQLSLEGRLDTGADCNFISPPAAREVAQSYHRYCGEPIEVANGAVHMPEWLIFTRWSIQNDDNIFWHDGFIVFNQLPCDVIIGEETIKKNDILRASPRYSGCFMLRFASSGGKKKKEEQEEERRRRQEHNRQMAAQQNSQTYQELEQEYANEMNGQRGYGGQNGP</sequence>
<dbReference type="Pfam" id="PF20233">
    <property type="entry name" value="DUF6590"/>
    <property type="match status" value="1"/>
</dbReference>
<reference evidence="3 4" key="1">
    <citation type="submission" date="2016-10" db="EMBL/GenBank/DDBJ databases">
        <title>Proteomics and genomics reveal pathogen-plant mechanisms compatible with a hemibiotrophic lifestyle of Diplodia corticola.</title>
        <authorList>
            <person name="Fernandes I."/>
            <person name="De Jonge R."/>
            <person name="Van De Peer Y."/>
            <person name="Devreese B."/>
            <person name="Alves A."/>
            <person name="Esteves A.C."/>
        </authorList>
    </citation>
    <scope>NUCLEOTIDE SEQUENCE [LARGE SCALE GENOMIC DNA]</scope>
    <source>
        <strain evidence="3 4">CBS 112549</strain>
    </source>
</reference>
<feature type="compositionally biased region" description="Low complexity" evidence="1">
    <location>
        <begin position="422"/>
        <end position="437"/>
    </location>
</feature>
<evidence type="ECO:0000313" key="4">
    <source>
        <dbReference type="Proteomes" id="UP000183809"/>
    </source>
</evidence>
<keyword evidence="4" id="KW-1185">Reference proteome</keyword>
<dbReference type="Proteomes" id="UP000183809">
    <property type="component" value="Unassembled WGS sequence"/>
</dbReference>
<accession>A0A1J9RU10</accession>
<feature type="region of interest" description="Disordered" evidence="1">
    <location>
        <begin position="144"/>
        <end position="249"/>
    </location>
</feature>
<dbReference type="CDD" id="cd00303">
    <property type="entry name" value="retropepsin_like"/>
    <property type="match status" value="1"/>
</dbReference>
<organism evidence="3 4">
    <name type="scientific">Diplodia corticola</name>
    <dbReference type="NCBI Taxonomy" id="236234"/>
    <lineage>
        <taxon>Eukaryota</taxon>
        <taxon>Fungi</taxon>
        <taxon>Dikarya</taxon>
        <taxon>Ascomycota</taxon>
        <taxon>Pezizomycotina</taxon>
        <taxon>Dothideomycetes</taxon>
        <taxon>Dothideomycetes incertae sedis</taxon>
        <taxon>Botryosphaeriales</taxon>
        <taxon>Botryosphaeriaceae</taxon>
        <taxon>Diplodia</taxon>
    </lineage>
</organism>
<feature type="compositionally biased region" description="Low complexity" evidence="1">
    <location>
        <begin position="148"/>
        <end position="164"/>
    </location>
</feature>
<dbReference type="AlphaFoldDB" id="A0A1J9RU10"/>
<evidence type="ECO:0000313" key="3">
    <source>
        <dbReference type="EMBL" id="OJD31911.1"/>
    </source>
</evidence>
<protein>
    <recommendedName>
        <fullName evidence="2">DUF6590 domain-containing protein</fullName>
    </recommendedName>
</protein>
<feature type="region of interest" description="Disordered" evidence="1">
    <location>
        <begin position="329"/>
        <end position="392"/>
    </location>
</feature>
<feature type="region of interest" description="Disordered" evidence="1">
    <location>
        <begin position="564"/>
        <end position="619"/>
    </location>
</feature>
<dbReference type="GeneID" id="31016242"/>
<dbReference type="RefSeq" id="XP_020128171.1">
    <property type="nucleotide sequence ID" value="XM_020275981.1"/>
</dbReference>
<feature type="compositionally biased region" description="Polar residues" evidence="1">
    <location>
        <begin position="587"/>
        <end position="598"/>
    </location>
</feature>
<feature type="compositionally biased region" description="Acidic residues" evidence="1">
    <location>
        <begin position="370"/>
        <end position="390"/>
    </location>
</feature>
<feature type="compositionally biased region" description="Pro residues" evidence="1">
    <location>
        <begin position="347"/>
        <end position="360"/>
    </location>
</feature>
<gene>
    <name evidence="3" type="ORF">BKCO1_4300027</name>
</gene>
<evidence type="ECO:0000256" key="1">
    <source>
        <dbReference type="SAM" id="MobiDB-lite"/>
    </source>
</evidence>
<dbReference type="EMBL" id="MNUE01000043">
    <property type="protein sequence ID" value="OJD31911.1"/>
    <property type="molecule type" value="Genomic_DNA"/>
</dbReference>
<name>A0A1J9RU10_9PEZI</name>